<dbReference type="Pfam" id="PF09140">
    <property type="entry name" value="MipZ"/>
    <property type="match status" value="1"/>
</dbReference>
<organism evidence="1 2">
    <name type="scientific">Hoylesella loescheii DSM 19665 = JCM 12249 = ATCC 15930</name>
    <dbReference type="NCBI Taxonomy" id="1122985"/>
    <lineage>
        <taxon>Bacteria</taxon>
        <taxon>Pseudomonadati</taxon>
        <taxon>Bacteroidota</taxon>
        <taxon>Bacteroidia</taxon>
        <taxon>Bacteroidales</taxon>
        <taxon>Prevotellaceae</taxon>
        <taxon>Hoylesella</taxon>
    </lineage>
</organism>
<evidence type="ECO:0000313" key="1">
    <source>
        <dbReference type="EMBL" id="KDR53128.1"/>
    </source>
</evidence>
<dbReference type="EMBL" id="JNGW01000027">
    <property type="protein sequence ID" value="KDR53128.1"/>
    <property type="molecule type" value="Genomic_DNA"/>
</dbReference>
<keyword evidence="2" id="KW-1185">Reference proteome</keyword>
<protein>
    <submittedName>
        <fullName evidence="1">Conjugative transposon protein TraA family protein</fullName>
    </submittedName>
</protein>
<name>A0A069QJW5_HOYLO</name>
<dbReference type="RefSeq" id="WP_018968343.1">
    <property type="nucleotide sequence ID" value="NZ_KB899226.1"/>
</dbReference>
<dbReference type="HOGENOM" id="CLU_068207_1_0_10"/>
<dbReference type="InterPro" id="IPR050678">
    <property type="entry name" value="DNA_Partitioning_ATPase"/>
</dbReference>
<dbReference type="SUPFAM" id="SSF52540">
    <property type="entry name" value="P-loop containing nucleoside triphosphate hydrolases"/>
    <property type="match status" value="1"/>
</dbReference>
<dbReference type="AlphaFoldDB" id="A0A069QJW5"/>
<proteinExistence type="predicted"/>
<evidence type="ECO:0000313" key="2">
    <source>
        <dbReference type="Proteomes" id="UP000027442"/>
    </source>
</evidence>
<dbReference type="PANTHER" id="PTHR13696:SF52">
    <property type="entry name" value="PARA FAMILY PROTEIN CT_582"/>
    <property type="match status" value="1"/>
</dbReference>
<gene>
    <name evidence="1" type="ORF">HMPREF1991_00775</name>
</gene>
<dbReference type="Gene3D" id="3.40.50.300">
    <property type="entry name" value="P-loop containing nucleotide triphosphate hydrolases"/>
    <property type="match status" value="1"/>
</dbReference>
<dbReference type="PANTHER" id="PTHR13696">
    <property type="entry name" value="P-LOOP CONTAINING NUCLEOSIDE TRIPHOSPHATE HYDROLASE"/>
    <property type="match status" value="1"/>
</dbReference>
<dbReference type="Proteomes" id="UP000027442">
    <property type="component" value="Unassembled WGS sequence"/>
</dbReference>
<dbReference type="InterPro" id="IPR015223">
    <property type="entry name" value="MipZ"/>
</dbReference>
<accession>A0A069QJW5</accession>
<reference evidence="1 2" key="1">
    <citation type="submission" date="2013-08" db="EMBL/GenBank/DDBJ databases">
        <authorList>
            <person name="Weinstock G."/>
            <person name="Sodergren E."/>
            <person name="Wylie T."/>
            <person name="Fulton L."/>
            <person name="Fulton R."/>
            <person name="Fronick C."/>
            <person name="O'Laughlin M."/>
            <person name="Godfrey J."/>
            <person name="Miner T."/>
            <person name="Herter B."/>
            <person name="Appelbaum E."/>
            <person name="Cordes M."/>
            <person name="Lek S."/>
            <person name="Wollam A."/>
            <person name="Pepin K.H."/>
            <person name="Palsikar V.B."/>
            <person name="Mitreva M."/>
            <person name="Wilson R.K."/>
        </authorList>
    </citation>
    <scope>NUCLEOTIDE SEQUENCE [LARGE SCALE GENOMIC DNA]</scope>
    <source>
        <strain evidence="1 2">ATCC 15930</strain>
    </source>
</reference>
<sequence length="267" mass="30705">MENKEQRPLFLGFSSQKGGVGKSTLAEIVSSILYYEQGINLFVMDCDLSQDSFYKLREREKSIVQESEELSKSMQEYFHHLGKKAYRIYKSAPREAVRTARSKIDGISNEKYQLVIFDFPGHAGTTELMELSLQMDYILSPIEADIQSLVSCLAYAKTITEIGVSMSDSRIKDIILFWNKVDRRVRNIIIDEYTKLIHEYELTLLPGYVYATHRFSHELSTYGLRGVFRSTYQPPARGLRMGTGLDELVNEIIQRLKLKTKTENGND</sequence>
<comment type="caution">
    <text evidence="1">The sequence shown here is derived from an EMBL/GenBank/DDBJ whole genome shotgun (WGS) entry which is preliminary data.</text>
</comment>
<dbReference type="eggNOG" id="COG1192">
    <property type="taxonomic scope" value="Bacteria"/>
</dbReference>
<dbReference type="PATRIC" id="fig|1122985.7.peg.802"/>
<dbReference type="InterPro" id="IPR027417">
    <property type="entry name" value="P-loop_NTPase"/>
</dbReference>